<reference evidence="1 2" key="1">
    <citation type="submission" date="2022-04" db="EMBL/GenBank/DDBJ databases">
        <title>Halobacillus sp. isolated from saltern.</title>
        <authorList>
            <person name="Won M."/>
            <person name="Lee C.-M."/>
            <person name="Woen H.-Y."/>
            <person name="Kwon S.-W."/>
        </authorList>
    </citation>
    <scope>NUCLEOTIDE SEQUENCE [LARGE SCALE GENOMIC DNA]</scope>
    <source>
        <strain evidence="1 2">SSBR10-3</strain>
    </source>
</reference>
<evidence type="ECO:0000313" key="1">
    <source>
        <dbReference type="EMBL" id="UOQ46023.1"/>
    </source>
</evidence>
<dbReference type="EMBL" id="CP095073">
    <property type="protein sequence ID" value="UOQ46023.1"/>
    <property type="molecule type" value="Genomic_DNA"/>
</dbReference>
<evidence type="ECO:0008006" key="3">
    <source>
        <dbReference type="Google" id="ProtNLM"/>
    </source>
</evidence>
<dbReference type="RefSeq" id="WP_244713006.1">
    <property type="nucleotide sequence ID" value="NZ_CP095073.1"/>
</dbReference>
<sequence>MVEFINLWIKRVNERKDLIPTWRERHLTLEVHAIPAATIQLFIDKNGVQTEPPEHIGGKIRLTSTQEMFHSLLTGDQKLTNLPKEQMTIKGSYRNVLFLESLFLLSK</sequence>
<keyword evidence="2" id="KW-1185">Reference proteome</keyword>
<name>A0ABY4EQ79_9BACI</name>
<accession>A0ABY4EQ79</accession>
<dbReference type="Proteomes" id="UP000831787">
    <property type="component" value="Chromosome"/>
</dbReference>
<proteinExistence type="predicted"/>
<gene>
    <name evidence="1" type="ORF">MUN89_08940</name>
</gene>
<organism evidence="1 2">
    <name type="scientific">Halobacillus salinarum</name>
    <dbReference type="NCBI Taxonomy" id="2932257"/>
    <lineage>
        <taxon>Bacteria</taxon>
        <taxon>Bacillati</taxon>
        <taxon>Bacillota</taxon>
        <taxon>Bacilli</taxon>
        <taxon>Bacillales</taxon>
        <taxon>Bacillaceae</taxon>
        <taxon>Halobacillus</taxon>
    </lineage>
</organism>
<protein>
    <recommendedName>
        <fullName evidence="3">SCP2 domain-containing protein</fullName>
    </recommendedName>
</protein>
<evidence type="ECO:0000313" key="2">
    <source>
        <dbReference type="Proteomes" id="UP000831787"/>
    </source>
</evidence>